<dbReference type="GO" id="GO:0005634">
    <property type="term" value="C:nucleus"/>
    <property type="evidence" value="ECO:0007669"/>
    <property type="project" value="TreeGrafter"/>
</dbReference>
<reference evidence="5 6" key="1">
    <citation type="journal article" date="2004" name="Science">
        <title>Complete genome sequence of the apicomplexan, Cryptosporidium parvum.</title>
        <authorList>
            <person name="Abrahamsen M.S."/>
            <person name="Templeton T.J."/>
            <person name="Enomoto S."/>
            <person name="Abrahante J.E."/>
            <person name="Zhu G."/>
            <person name="Lancto C.A."/>
            <person name="Deng M."/>
            <person name="Liu C."/>
            <person name="Widmer G."/>
            <person name="Tzipori S."/>
            <person name="Buck G.A."/>
            <person name="Xu P."/>
            <person name="Bankier A.T."/>
            <person name="Dear P.H."/>
            <person name="Konfortov B.A."/>
            <person name="Spriggs H.F."/>
            <person name="Iyer L."/>
            <person name="Anantharaman V."/>
            <person name="Aravind L."/>
            <person name="Kapur V."/>
        </authorList>
    </citation>
    <scope>NUCLEOTIDE SEQUENCE [LARGE SCALE GENOMIC DNA]</scope>
    <source>
        <strain evidence="6">Iowa II</strain>
    </source>
</reference>
<evidence type="ECO:0000259" key="4">
    <source>
        <dbReference type="PROSITE" id="PS51203"/>
    </source>
</evidence>
<proteinExistence type="inferred from homology"/>
<gene>
    <name evidence="5" type="ORF">cgd6_1630</name>
</gene>
<protein>
    <submittedName>
        <fullName evidence="5">p23 HSP20-like chaperones fold</fullName>
    </submittedName>
</protein>
<dbReference type="GO" id="GO:0006457">
    <property type="term" value="P:protein folding"/>
    <property type="evidence" value="ECO:0007669"/>
    <property type="project" value="TreeGrafter"/>
</dbReference>
<dbReference type="InterPro" id="IPR007052">
    <property type="entry name" value="CS_dom"/>
</dbReference>
<dbReference type="GeneID" id="3375875"/>
<dbReference type="InterPro" id="IPR045250">
    <property type="entry name" value="p23-like"/>
</dbReference>
<feature type="domain" description="CS" evidence="4">
    <location>
        <begin position="32"/>
        <end position="117"/>
    </location>
</feature>
<evidence type="ECO:0000313" key="6">
    <source>
        <dbReference type="Proteomes" id="UP000006726"/>
    </source>
</evidence>
<evidence type="ECO:0000256" key="1">
    <source>
        <dbReference type="ARBA" id="ARBA00025733"/>
    </source>
</evidence>
<dbReference type="GO" id="GO:0051087">
    <property type="term" value="F:protein-folding chaperone binding"/>
    <property type="evidence" value="ECO:0007669"/>
    <property type="project" value="TreeGrafter"/>
</dbReference>
<dbReference type="InterPro" id="IPR008978">
    <property type="entry name" value="HSP20-like_chaperone"/>
</dbReference>
<feature type="non-terminal residue" evidence="5">
    <location>
        <position position="1"/>
    </location>
</feature>
<evidence type="ECO:0000313" key="5">
    <source>
        <dbReference type="EMBL" id="EAK90130.1"/>
    </source>
</evidence>
<name>Q5CXC4_CRYPI</name>
<comment type="caution">
    <text evidence="5">The sequence shown here is derived from an EMBL/GenBank/DDBJ whole genome shotgun (WGS) entry which is preliminary data.</text>
</comment>
<feature type="compositionally biased region" description="Basic and acidic residues" evidence="2">
    <location>
        <begin position="197"/>
        <end position="213"/>
    </location>
</feature>
<dbReference type="OrthoDB" id="1564555at2759"/>
<dbReference type="SUPFAM" id="SSF49764">
    <property type="entry name" value="HSP20-like chaperones"/>
    <property type="match status" value="1"/>
</dbReference>
<dbReference type="OMA" id="EEGPYWP"/>
<dbReference type="Proteomes" id="UP000006726">
    <property type="component" value="Chromosome 6"/>
</dbReference>
<dbReference type="InParanoid" id="Q5CXC4"/>
<dbReference type="GO" id="GO:0005829">
    <property type="term" value="C:cytosol"/>
    <property type="evidence" value="ECO:0007669"/>
    <property type="project" value="TreeGrafter"/>
</dbReference>
<evidence type="ECO:0000256" key="2">
    <source>
        <dbReference type="SAM" id="MobiDB-lite"/>
    </source>
</evidence>
<dbReference type="PROSITE" id="PS51203">
    <property type="entry name" value="CS"/>
    <property type="match status" value="1"/>
</dbReference>
<organism evidence="5 6">
    <name type="scientific">Cryptosporidium parvum (strain Iowa II)</name>
    <dbReference type="NCBI Taxonomy" id="353152"/>
    <lineage>
        <taxon>Eukaryota</taxon>
        <taxon>Sar</taxon>
        <taxon>Alveolata</taxon>
        <taxon>Apicomplexa</taxon>
        <taxon>Conoidasida</taxon>
        <taxon>Coccidia</taxon>
        <taxon>Eucoccidiorida</taxon>
        <taxon>Eimeriorina</taxon>
        <taxon>Cryptosporidiidae</taxon>
        <taxon>Cryptosporidium</taxon>
    </lineage>
</organism>
<evidence type="ECO:0000256" key="3">
    <source>
        <dbReference type="SAM" id="SignalP"/>
    </source>
</evidence>
<dbReference type="GO" id="GO:0051879">
    <property type="term" value="F:Hsp90 protein binding"/>
    <property type="evidence" value="ECO:0007669"/>
    <property type="project" value="InterPro"/>
</dbReference>
<dbReference type="RefSeq" id="XP_627530.1">
    <property type="nucleotide sequence ID" value="XM_627530.1"/>
</dbReference>
<dbReference type="KEGG" id="cpv:cgd6_1630"/>
<dbReference type="Gene3D" id="2.60.40.790">
    <property type="match status" value="1"/>
</dbReference>
<sequence>PPSHLFVKITLTVKLLLIIRRISTVKPSFYNMLFPTVLWAQTKKALFVTVDLPDLKDYKVELEEQYLKFHANVENNEYEFRLDFLKPINKEESRYQVTRSLHFMITKKEEERWSSIVKDSSKTKNWLKCDWNRWIDTDEEENPSSKFDMFGGMDGMMGGMGGMGGFDLSQLGDMSGMGDMNFDEDDVPDDEDDEEPKGEPDCSNKCCDSEHKH</sequence>
<dbReference type="EMBL" id="AAEE01000002">
    <property type="protein sequence ID" value="EAK90130.1"/>
    <property type="molecule type" value="Genomic_DNA"/>
</dbReference>
<accession>Q5CXC4</accession>
<dbReference type="PANTHER" id="PTHR22932:SF1">
    <property type="entry name" value="CO-CHAPERONE PROTEIN DAF-41"/>
    <property type="match status" value="1"/>
</dbReference>
<feature type="chain" id="PRO_5004253941" evidence="3">
    <location>
        <begin position="25"/>
        <end position="213"/>
    </location>
</feature>
<dbReference type="CDD" id="cd06465">
    <property type="entry name" value="p23_hB-ind1_like"/>
    <property type="match status" value="1"/>
</dbReference>
<dbReference type="GO" id="GO:0051131">
    <property type="term" value="P:chaperone-mediated protein complex assembly"/>
    <property type="evidence" value="ECO:0007669"/>
    <property type="project" value="TreeGrafter"/>
</dbReference>
<dbReference type="STRING" id="353152.Q5CXC4"/>
<feature type="region of interest" description="Disordered" evidence="2">
    <location>
        <begin position="167"/>
        <end position="213"/>
    </location>
</feature>
<dbReference type="AlphaFoldDB" id="Q5CXC4"/>
<feature type="signal peptide" evidence="3">
    <location>
        <begin position="1"/>
        <end position="24"/>
    </location>
</feature>
<feature type="compositionally biased region" description="Acidic residues" evidence="2">
    <location>
        <begin position="181"/>
        <end position="196"/>
    </location>
</feature>
<dbReference type="PANTHER" id="PTHR22932">
    <property type="entry name" value="TELOMERASE-BINDING PROTEIN P23 HSP90 CO-CHAPERONE"/>
    <property type="match status" value="1"/>
</dbReference>
<comment type="similarity">
    <text evidence="1">Belongs to the p23/wos2 family.</text>
</comment>
<keyword evidence="6" id="KW-1185">Reference proteome</keyword>
<keyword evidence="3" id="KW-0732">Signal</keyword>
<dbReference type="Pfam" id="PF04969">
    <property type="entry name" value="CS"/>
    <property type="match status" value="1"/>
</dbReference>